<dbReference type="GO" id="GO:0005634">
    <property type="term" value="C:nucleus"/>
    <property type="evidence" value="ECO:0007669"/>
    <property type="project" value="UniProtKB-SubCell"/>
</dbReference>
<dbReference type="InterPro" id="IPR013520">
    <property type="entry name" value="Ribonucl_H"/>
</dbReference>
<gene>
    <name evidence="9" type="ORF">M430DRAFT_24970</name>
</gene>
<feature type="region of interest" description="Disordered" evidence="7">
    <location>
        <begin position="250"/>
        <end position="278"/>
    </location>
</feature>
<organism evidence="9 10">
    <name type="scientific">Amorphotheca resinae ATCC 22711</name>
    <dbReference type="NCBI Taxonomy" id="857342"/>
    <lineage>
        <taxon>Eukaryota</taxon>
        <taxon>Fungi</taxon>
        <taxon>Dikarya</taxon>
        <taxon>Ascomycota</taxon>
        <taxon>Pezizomycotina</taxon>
        <taxon>Leotiomycetes</taxon>
        <taxon>Helotiales</taxon>
        <taxon>Amorphothecaceae</taxon>
        <taxon>Amorphotheca</taxon>
    </lineage>
</organism>
<comment type="similarity">
    <text evidence="2">Belongs to the REXO1/REXO3 family.</text>
</comment>
<evidence type="ECO:0000256" key="2">
    <source>
        <dbReference type="ARBA" id="ARBA00006357"/>
    </source>
</evidence>
<dbReference type="Pfam" id="PF00929">
    <property type="entry name" value="RNase_T"/>
    <property type="match status" value="1"/>
</dbReference>
<dbReference type="GO" id="GO:0004527">
    <property type="term" value="F:exonuclease activity"/>
    <property type="evidence" value="ECO:0007669"/>
    <property type="project" value="UniProtKB-KW"/>
</dbReference>
<dbReference type="OrthoDB" id="206335at2759"/>
<dbReference type="FunCoup" id="A0A2T3BA34">
    <property type="interactions" value="210"/>
</dbReference>
<reference evidence="9 10" key="1">
    <citation type="journal article" date="2018" name="New Phytol.">
        <title>Comparative genomics and transcriptomics depict ericoid mycorrhizal fungi as versatile saprotrophs and plant mutualists.</title>
        <authorList>
            <person name="Martino E."/>
            <person name="Morin E."/>
            <person name="Grelet G.A."/>
            <person name="Kuo A."/>
            <person name="Kohler A."/>
            <person name="Daghino S."/>
            <person name="Barry K.W."/>
            <person name="Cichocki N."/>
            <person name="Clum A."/>
            <person name="Dockter R.B."/>
            <person name="Hainaut M."/>
            <person name="Kuo R.C."/>
            <person name="LaButti K."/>
            <person name="Lindahl B.D."/>
            <person name="Lindquist E.A."/>
            <person name="Lipzen A."/>
            <person name="Khouja H.R."/>
            <person name="Magnuson J."/>
            <person name="Murat C."/>
            <person name="Ohm R.A."/>
            <person name="Singer S.W."/>
            <person name="Spatafora J.W."/>
            <person name="Wang M."/>
            <person name="Veneault-Fourrey C."/>
            <person name="Henrissat B."/>
            <person name="Grigoriev I.V."/>
            <person name="Martin F.M."/>
            <person name="Perotto S."/>
        </authorList>
    </citation>
    <scope>NUCLEOTIDE SEQUENCE [LARGE SCALE GENOMIC DNA]</scope>
    <source>
        <strain evidence="9 10">ATCC 22711</strain>
    </source>
</reference>
<sequence>MASGDHDAVDNHQHRPSDASKNKRKRKDRDESPPNQFGMANTLQLLRQPDLPEFSLTSARSSSNNGSGSPKNEEENKSQEWQTVENGRPTKKPKKIPHKDSNNYPAITFSTSSRLQSQIKISDIQTLVLYILADASAPQFVSVRHRNQFRKVVVLMVPGLEKSMFDMVAADGDVEGKLGDTEATPNKNKPSGKDRGYSSPDDYYPVKLISDKLPAGMKPFADMFEELWPVKTPGDDKYARMHSPLHAMLTAPMPKSKEEKDAKKNKKGASQAREPAGWQNTRTRITEFLHSAEELLENDYTLHPAIYDTDIEKAALAEHRLSTGVSQSHGWVDTLVKHYDEGSPPESEIESGSLTAGRDILAMDCEMCKTGDNEFSLTRISLVSWDGTVVLDELVKPDNPIIDYLTMYSGITETMLAEVTTTLADIQKKLLEILHPRTILIGHSLNSDLTALKLTHPYIIDTAIIFPHPRGPPLKSSLKWLAQRYLNREIQKGHGTSGPGAGHDSIEDARTCLDLVKQKCEKGKDWGTSDAQGENFFKRIARTGVKYKNQGGSAIPSPLNGKSSAAVDWGDPKKGAGAAATFSIGCKSDEEVMEGVIRATKGDPDGKEIPGGGVDFVFGRLRELEALKGWWNNNKLMAAEEAAKDEKADPKTETGDATASEVQGGDAIEATATALEATLPVVAIPEDITATDPATSNPLHVSSTNTLPPPVLSSLSPDTTISEATTSLVRRLKQIHDALPPCTAFIIYSGSGDPREMSRLQAMQAQFKREYKIKKWDQLSVKWTDVEEQALKKAVREAREGIAFIGVK</sequence>
<feature type="compositionally biased region" description="Basic and acidic residues" evidence="7">
    <location>
        <begin position="641"/>
        <end position="654"/>
    </location>
</feature>
<proteinExistence type="inferred from homology"/>
<dbReference type="InterPro" id="IPR034922">
    <property type="entry name" value="REX1-like_exo"/>
</dbReference>
<evidence type="ECO:0000256" key="5">
    <source>
        <dbReference type="ARBA" id="ARBA00022839"/>
    </source>
</evidence>
<dbReference type="InterPro" id="IPR047021">
    <property type="entry name" value="REXO1/3/4-like"/>
</dbReference>
<evidence type="ECO:0000313" key="10">
    <source>
        <dbReference type="Proteomes" id="UP000241818"/>
    </source>
</evidence>
<evidence type="ECO:0000256" key="7">
    <source>
        <dbReference type="SAM" id="MobiDB-lite"/>
    </source>
</evidence>
<evidence type="ECO:0000313" key="9">
    <source>
        <dbReference type="EMBL" id="PSS25134.1"/>
    </source>
</evidence>
<dbReference type="SUPFAM" id="SSF53098">
    <property type="entry name" value="Ribonuclease H-like"/>
    <property type="match status" value="1"/>
</dbReference>
<dbReference type="PANTHER" id="PTHR12801:SF115">
    <property type="entry name" value="FI18136P1-RELATED"/>
    <property type="match status" value="1"/>
</dbReference>
<evidence type="ECO:0000256" key="4">
    <source>
        <dbReference type="ARBA" id="ARBA00022801"/>
    </source>
</evidence>
<feature type="region of interest" description="Disordered" evidence="7">
    <location>
        <begin position="175"/>
        <end position="199"/>
    </location>
</feature>
<protein>
    <recommendedName>
        <fullName evidence="8">Exonuclease domain-containing protein</fullName>
    </recommendedName>
</protein>
<keyword evidence="5" id="KW-0269">Exonuclease</keyword>
<evidence type="ECO:0000256" key="6">
    <source>
        <dbReference type="ARBA" id="ARBA00023242"/>
    </source>
</evidence>
<comment type="subcellular location">
    <subcellularLocation>
        <location evidence="1">Nucleus</location>
    </subcellularLocation>
</comment>
<dbReference type="Gene3D" id="3.30.420.10">
    <property type="entry name" value="Ribonuclease H-like superfamily/Ribonuclease H"/>
    <property type="match status" value="1"/>
</dbReference>
<dbReference type="EMBL" id="KZ679007">
    <property type="protein sequence ID" value="PSS25134.1"/>
    <property type="molecule type" value="Genomic_DNA"/>
</dbReference>
<dbReference type="AlphaFoldDB" id="A0A2T3BA34"/>
<dbReference type="CDD" id="cd06145">
    <property type="entry name" value="REX1_like"/>
    <property type="match status" value="1"/>
</dbReference>
<dbReference type="Proteomes" id="UP000241818">
    <property type="component" value="Unassembled WGS sequence"/>
</dbReference>
<keyword evidence="4" id="KW-0378">Hydrolase</keyword>
<dbReference type="InParanoid" id="A0A2T3BA34"/>
<feature type="compositionally biased region" description="Polar residues" evidence="7">
    <location>
        <begin position="33"/>
        <end position="45"/>
    </location>
</feature>
<dbReference type="GeneID" id="36573255"/>
<feature type="compositionally biased region" description="Basic and acidic residues" evidence="7">
    <location>
        <begin position="1"/>
        <end position="21"/>
    </location>
</feature>
<dbReference type="STRING" id="857342.A0A2T3BA34"/>
<feature type="region of interest" description="Disordered" evidence="7">
    <location>
        <begin position="1"/>
        <end position="105"/>
    </location>
</feature>
<dbReference type="InterPro" id="IPR036397">
    <property type="entry name" value="RNaseH_sf"/>
</dbReference>
<dbReference type="RefSeq" id="XP_024723733.1">
    <property type="nucleotide sequence ID" value="XM_024865174.1"/>
</dbReference>
<keyword evidence="6" id="KW-0539">Nucleus</keyword>
<dbReference type="FunFam" id="3.30.420.10:FF:000019">
    <property type="entry name" value="RNA exonuclease NEF-sp"/>
    <property type="match status" value="1"/>
</dbReference>
<keyword evidence="10" id="KW-1185">Reference proteome</keyword>
<evidence type="ECO:0000256" key="3">
    <source>
        <dbReference type="ARBA" id="ARBA00022722"/>
    </source>
</evidence>
<dbReference type="PANTHER" id="PTHR12801">
    <property type="entry name" value="RNA EXONUCLEASE REXO1 / RECO3 FAMILY MEMBER-RELATED"/>
    <property type="match status" value="1"/>
</dbReference>
<evidence type="ECO:0000259" key="8">
    <source>
        <dbReference type="SMART" id="SM00479"/>
    </source>
</evidence>
<feature type="domain" description="Exonuclease" evidence="8">
    <location>
        <begin position="359"/>
        <end position="525"/>
    </location>
</feature>
<dbReference type="GO" id="GO:0003676">
    <property type="term" value="F:nucleic acid binding"/>
    <property type="evidence" value="ECO:0007669"/>
    <property type="project" value="InterPro"/>
</dbReference>
<keyword evidence="3" id="KW-0540">Nuclease</keyword>
<dbReference type="SMART" id="SM00479">
    <property type="entry name" value="EXOIII"/>
    <property type="match status" value="1"/>
</dbReference>
<accession>A0A2T3BA34</accession>
<evidence type="ECO:0000256" key="1">
    <source>
        <dbReference type="ARBA" id="ARBA00004123"/>
    </source>
</evidence>
<dbReference type="InterPro" id="IPR012337">
    <property type="entry name" value="RNaseH-like_sf"/>
</dbReference>
<feature type="region of interest" description="Disordered" evidence="7">
    <location>
        <begin position="641"/>
        <end position="663"/>
    </location>
</feature>
<name>A0A2T3BA34_AMORE</name>